<dbReference type="Proteomes" id="UP001152795">
    <property type="component" value="Unassembled WGS sequence"/>
</dbReference>
<dbReference type="InterPro" id="IPR050339">
    <property type="entry name" value="CC_SR_Kinase"/>
</dbReference>
<organism evidence="5 6">
    <name type="scientific">Paramuricea clavata</name>
    <name type="common">Red gorgonian</name>
    <name type="synonym">Violescent sea-whip</name>
    <dbReference type="NCBI Taxonomy" id="317549"/>
    <lineage>
        <taxon>Eukaryota</taxon>
        <taxon>Metazoa</taxon>
        <taxon>Cnidaria</taxon>
        <taxon>Anthozoa</taxon>
        <taxon>Octocorallia</taxon>
        <taxon>Malacalcyonacea</taxon>
        <taxon>Plexauridae</taxon>
        <taxon>Paramuricea</taxon>
    </lineage>
</organism>
<evidence type="ECO:0000313" key="5">
    <source>
        <dbReference type="EMBL" id="CAB4033840.1"/>
    </source>
</evidence>
<dbReference type="CDD" id="cd00180">
    <property type="entry name" value="PKc"/>
    <property type="match status" value="1"/>
</dbReference>
<dbReference type="InterPro" id="IPR000719">
    <property type="entry name" value="Prot_kinase_dom"/>
</dbReference>
<dbReference type="GO" id="GO:0005634">
    <property type="term" value="C:nucleus"/>
    <property type="evidence" value="ECO:0007669"/>
    <property type="project" value="TreeGrafter"/>
</dbReference>
<dbReference type="EMBL" id="CACRXK020019591">
    <property type="protein sequence ID" value="CAB4033840.1"/>
    <property type="molecule type" value="Genomic_DNA"/>
</dbReference>
<dbReference type="GO" id="GO:0005737">
    <property type="term" value="C:cytoplasm"/>
    <property type="evidence" value="ECO:0007669"/>
    <property type="project" value="TreeGrafter"/>
</dbReference>
<dbReference type="InterPro" id="IPR011009">
    <property type="entry name" value="Kinase-like_dom_sf"/>
</dbReference>
<evidence type="ECO:0000256" key="1">
    <source>
        <dbReference type="ARBA" id="ARBA00022679"/>
    </source>
</evidence>
<sequence>MDKVNEHVKIREALRGQREFDTEHILGEGNFGMVVRAKCTKEGEDNGKTFAIKIMKYDEYDKKSKECQNREIESLFRLNNSNVIKYFGSWVMQVGYELKLCIQMELCLVNLKTFVNKNEMGGPKIVQSPGPPRFYQQVFRQILNGLVAIHKMQWIHRDIHPGNILIANPNPHQISDIHVKIGDLGLARSTAVKIKIDTLPDGTVEPEVEKLTPFSWNGIHTAPELKEDTYDSKVDVYSAGEKYSTDADESMSTSQEKYSTDSSEASETVFFARKRNEEYLRMCFSNKFTFTALTAEVERRIRVRASRQILVQERMLNDEKRGIIIEDDKVVKYIFENATQKAKDVVLVVTEKAEEDSNIETGQISSENVSMESA</sequence>
<keyword evidence="2" id="KW-0547">Nucleotide-binding</keyword>
<dbReference type="SUPFAM" id="SSF56112">
    <property type="entry name" value="Protein kinase-like (PK-like)"/>
    <property type="match status" value="1"/>
</dbReference>
<comment type="caution">
    <text evidence="5">The sequence shown here is derived from an EMBL/GenBank/DDBJ whole genome shotgun (WGS) entry which is preliminary data.</text>
</comment>
<dbReference type="InterPro" id="IPR017441">
    <property type="entry name" value="Protein_kinase_ATP_BS"/>
</dbReference>
<gene>
    <name evidence="5" type="ORF">PACLA_8A034561</name>
</gene>
<proteinExistence type="predicted"/>
<accession>A0A6S7JX32</accession>
<dbReference type="GO" id="GO:0004672">
    <property type="term" value="F:protein kinase activity"/>
    <property type="evidence" value="ECO:0007669"/>
    <property type="project" value="InterPro"/>
</dbReference>
<evidence type="ECO:0000313" key="6">
    <source>
        <dbReference type="Proteomes" id="UP001152795"/>
    </source>
</evidence>
<evidence type="ECO:0000256" key="3">
    <source>
        <dbReference type="ARBA" id="ARBA00022777"/>
    </source>
</evidence>
<evidence type="ECO:0000256" key="2">
    <source>
        <dbReference type="ARBA" id="ARBA00022741"/>
    </source>
</evidence>
<dbReference type="AlphaFoldDB" id="A0A6S7JX32"/>
<dbReference type="Gene3D" id="1.10.510.10">
    <property type="entry name" value="Transferase(Phosphotransferase) domain 1"/>
    <property type="match status" value="1"/>
</dbReference>
<dbReference type="PROSITE" id="PS50011">
    <property type="entry name" value="PROTEIN_KINASE_DOM"/>
    <property type="match status" value="1"/>
</dbReference>
<keyword evidence="6" id="KW-1185">Reference proteome</keyword>
<dbReference type="GO" id="GO:0005524">
    <property type="term" value="F:ATP binding"/>
    <property type="evidence" value="ECO:0007669"/>
    <property type="project" value="UniProtKB-UniRule"/>
</dbReference>
<evidence type="ECO:0000256" key="4">
    <source>
        <dbReference type="ARBA" id="ARBA00022840"/>
    </source>
</evidence>
<protein>
    <submittedName>
        <fullName evidence="5">Interferon-induced, double-stranded RNA-activated kinase isoform X1</fullName>
    </submittedName>
</protein>
<name>A0A6S7JX32_PARCT</name>
<keyword evidence="1" id="KW-0808">Transferase</keyword>
<reference evidence="5" key="1">
    <citation type="submission" date="2020-04" db="EMBL/GenBank/DDBJ databases">
        <authorList>
            <person name="Alioto T."/>
            <person name="Alioto T."/>
            <person name="Gomez Garrido J."/>
        </authorList>
    </citation>
    <scope>NUCLEOTIDE SEQUENCE</scope>
    <source>
        <strain evidence="5">A484AB</strain>
    </source>
</reference>
<dbReference type="PANTHER" id="PTHR11042">
    <property type="entry name" value="EUKARYOTIC TRANSLATION INITIATION FACTOR 2-ALPHA KINASE EIF2-ALPHA KINASE -RELATED"/>
    <property type="match status" value="1"/>
</dbReference>
<keyword evidence="3 5" id="KW-0418">Kinase</keyword>
<dbReference type="PROSITE" id="PS00107">
    <property type="entry name" value="PROTEIN_KINASE_ATP"/>
    <property type="match status" value="1"/>
</dbReference>
<keyword evidence="4" id="KW-0067">ATP-binding</keyword>
<dbReference type="OrthoDB" id="341578at2759"/>
<dbReference type="Pfam" id="PF00069">
    <property type="entry name" value="Pkinase"/>
    <property type="match status" value="1"/>
</dbReference>